<feature type="domain" description="ER-bound oxygenase mpaB/mpaB'/Rubber oxygenase catalytic" evidence="2">
    <location>
        <begin position="127"/>
        <end position="361"/>
    </location>
</feature>
<dbReference type="GO" id="GO:0016491">
    <property type="term" value="F:oxidoreductase activity"/>
    <property type="evidence" value="ECO:0007669"/>
    <property type="project" value="InterPro"/>
</dbReference>
<dbReference type="PANTHER" id="PTHR37539">
    <property type="entry name" value="SECRETED PROTEIN-RELATED"/>
    <property type="match status" value="1"/>
</dbReference>
<dbReference type="InterPro" id="IPR037473">
    <property type="entry name" value="Lcp-like"/>
</dbReference>
<evidence type="ECO:0000313" key="4">
    <source>
        <dbReference type="Proteomes" id="UP000738349"/>
    </source>
</evidence>
<organism evidence="3 4">
    <name type="scientific">Dactylonectria macrodidyma</name>
    <dbReference type="NCBI Taxonomy" id="307937"/>
    <lineage>
        <taxon>Eukaryota</taxon>
        <taxon>Fungi</taxon>
        <taxon>Dikarya</taxon>
        <taxon>Ascomycota</taxon>
        <taxon>Pezizomycotina</taxon>
        <taxon>Sordariomycetes</taxon>
        <taxon>Hypocreomycetidae</taxon>
        <taxon>Hypocreales</taxon>
        <taxon>Nectriaceae</taxon>
        <taxon>Dactylonectria</taxon>
    </lineage>
</organism>
<protein>
    <recommendedName>
        <fullName evidence="2">ER-bound oxygenase mpaB/mpaB'/Rubber oxygenase catalytic domain-containing protein</fullName>
    </recommendedName>
</protein>
<name>A0A9P9ERF5_9HYPO</name>
<dbReference type="PANTHER" id="PTHR37539:SF1">
    <property type="entry name" value="ER-BOUND OXYGENASE MPAB_MPAB'_RUBBER OXYGENASE CATALYTIC DOMAIN-CONTAINING PROTEIN"/>
    <property type="match status" value="1"/>
</dbReference>
<keyword evidence="1" id="KW-1133">Transmembrane helix</keyword>
<dbReference type="Pfam" id="PF09995">
    <property type="entry name" value="MPAB_Lcp_cat"/>
    <property type="match status" value="1"/>
</dbReference>
<dbReference type="OrthoDB" id="6361347at2759"/>
<evidence type="ECO:0000256" key="1">
    <source>
        <dbReference type="SAM" id="Phobius"/>
    </source>
</evidence>
<accession>A0A9P9ERF5</accession>
<sequence length="479" mass="54202">MTSFFRRQDPSVVESYGYKFHQTPLHMSPEQLAPLKHKFDEVGSDALSALDAMFPPPPPRAGWYTKTKKEDPQPDRDTYALLRDHRTADPKLGALWDEVNHIPDWVDWEQIKRGQDVFYRYAPAAVAGFAFQGLLATTGASYRPAETLVRTGGHSARVAKNRLFETFQLILQVTKSLEDVKPGGEGFASAVRVRLLHASVRNRILKINSDRPGYFDVDKYGVPINELDSMQSVCAFSTNLVWLALPRQGIYVRHQEALDYLALWRWVGYILGTPHWVLETPERALASMESLLKECLNPSQNSKILANNLVVALDGVAPINEPKEFFEAGTRYINGDQMCDDIGLGKPGLYWDAVVRGQCWALMVITYLSRSVPAWNRWQVQTFRKLFWSYIVENKDALNGGYRYEFKYVPHDGAQTGAETRVGPRPKGRVGVLEIFGLVSFAIATALMTLVLTVVMKQVMKYVPIEPRVILESTSFLKR</sequence>
<dbReference type="AlphaFoldDB" id="A0A9P9ERF5"/>
<evidence type="ECO:0000259" key="2">
    <source>
        <dbReference type="Pfam" id="PF09995"/>
    </source>
</evidence>
<keyword evidence="4" id="KW-1185">Reference proteome</keyword>
<dbReference type="EMBL" id="JAGMUV010000010">
    <property type="protein sequence ID" value="KAH7141873.1"/>
    <property type="molecule type" value="Genomic_DNA"/>
</dbReference>
<comment type="caution">
    <text evidence="3">The sequence shown here is derived from an EMBL/GenBank/DDBJ whole genome shotgun (WGS) entry which is preliminary data.</text>
</comment>
<dbReference type="Proteomes" id="UP000738349">
    <property type="component" value="Unassembled WGS sequence"/>
</dbReference>
<keyword evidence="1" id="KW-0812">Transmembrane</keyword>
<keyword evidence="1" id="KW-0472">Membrane</keyword>
<gene>
    <name evidence="3" type="ORF">EDB81DRAFT_884931</name>
</gene>
<feature type="transmembrane region" description="Helical" evidence="1">
    <location>
        <begin position="435"/>
        <end position="455"/>
    </location>
</feature>
<dbReference type="InterPro" id="IPR018713">
    <property type="entry name" value="MPAB/Lcp_cat_dom"/>
</dbReference>
<evidence type="ECO:0000313" key="3">
    <source>
        <dbReference type="EMBL" id="KAH7141873.1"/>
    </source>
</evidence>
<reference evidence="3" key="1">
    <citation type="journal article" date="2021" name="Nat. Commun.">
        <title>Genetic determinants of endophytism in the Arabidopsis root mycobiome.</title>
        <authorList>
            <person name="Mesny F."/>
            <person name="Miyauchi S."/>
            <person name="Thiergart T."/>
            <person name="Pickel B."/>
            <person name="Atanasova L."/>
            <person name="Karlsson M."/>
            <person name="Huettel B."/>
            <person name="Barry K.W."/>
            <person name="Haridas S."/>
            <person name="Chen C."/>
            <person name="Bauer D."/>
            <person name="Andreopoulos W."/>
            <person name="Pangilinan J."/>
            <person name="LaButti K."/>
            <person name="Riley R."/>
            <person name="Lipzen A."/>
            <person name="Clum A."/>
            <person name="Drula E."/>
            <person name="Henrissat B."/>
            <person name="Kohler A."/>
            <person name="Grigoriev I.V."/>
            <person name="Martin F.M."/>
            <person name="Hacquard S."/>
        </authorList>
    </citation>
    <scope>NUCLEOTIDE SEQUENCE</scope>
    <source>
        <strain evidence="3">MPI-CAGE-AT-0147</strain>
    </source>
</reference>
<proteinExistence type="predicted"/>